<name>A0ABW8Z595_9BURK</name>
<keyword evidence="2" id="KW-1134">Transmembrane beta strand</keyword>
<comment type="similarity">
    <text evidence="1 2">Belongs to the outer membrane factor (OMF) (TC 1.B.17) family.</text>
</comment>
<evidence type="ECO:0000256" key="1">
    <source>
        <dbReference type="ARBA" id="ARBA00007613"/>
    </source>
</evidence>
<keyword evidence="2" id="KW-0812">Transmembrane</keyword>
<dbReference type="SUPFAM" id="SSF56954">
    <property type="entry name" value="Outer membrane efflux proteins (OEP)"/>
    <property type="match status" value="1"/>
</dbReference>
<evidence type="ECO:0000313" key="4">
    <source>
        <dbReference type="EMBL" id="MFL9878227.1"/>
    </source>
</evidence>
<comment type="subcellular location">
    <subcellularLocation>
        <location evidence="2">Cell membrane</location>
        <topology evidence="2">Lipid-anchor</topology>
    </subcellularLocation>
</comment>
<proteinExistence type="inferred from homology"/>
<dbReference type="RefSeq" id="WP_408166995.1">
    <property type="nucleotide sequence ID" value="NZ_JAQQFR010000004.1"/>
</dbReference>
<dbReference type="InterPro" id="IPR003423">
    <property type="entry name" value="OMP_efflux"/>
</dbReference>
<dbReference type="Proteomes" id="UP001629214">
    <property type="component" value="Unassembled WGS sequence"/>
</dbReference>
<evidence type="ECO:0000256" key="3">
    <source>
        <dbReference type="SAM" id="Coils"/>
    </source>
</evidence>
<dbReference type="NCBIfam" id="TIGR01845">
    <property type="entry name" value="outer_NodT"/>
    <property type="match status" value="1"/>
</dbReference>
<keyword evidence="5" id="KW-1185">Reference proteome</keyword>
<keyword evidence="3" id="KW-0175">Coiled coil</keyword>
<feature type="coiled-coil region" evidence="3">
    <location>
        <begin position="407"/>
        <end position="441"/>
    </location>
</feature>
<dbReference type="InterPro" id="IPR010131">
    <property type="entry name" value="MdtP/NodT-like"/>
</dbReference>
<reference evidence="4 5" key="1">
    <citation type="journal article" date="2024" name="Chem. Sci.">
        <title>Discovery of megapolipeptins by genome mining of a Burkholderiales bacteria collection.</title>
        <authorList>
            <person name="Paulo B.S."/>
            <person name="Recchia M.J.J."/>
            <person name="Lee S."/>
            <person name="Fergusson C.H."/>
            <person name="Romanowski S.B."/>
            <person name="Hernandez A."/>
            <person name="Krull N."/>
            <person name="Liu D.Y."/>
            <person name="Cavanagh H."/>
            <person name="Bos A."/>
            <person name="Gray C.A."/>
            <person name="Murphy B.T."/>
            <person name="Linington R.G."/>
            <person name="Eustaquio A.S."/>
        </authorList>
    </citation>
    <scope>NUCLEOTIDE SEQUENCE [LARGE SCALE GENOMIC DNA]</scope>
    <source>
        <strain evidence="4 5">RL21-008-BIB-B</strain>
    </source>
</reference>
<keyword evidence="2" id="KW-0472">Membrane</keyword>
<evidence type="ECO:0000313" key="5">
    <source>
        <dbReference type="Proteomes" id="UP001629214"/>
    </source>
</evidence>
<dbReference type="PANTHER" id="PTHR30203">
    <property type="entry name" value="OUTER MEMBRANE CATION EFFLUX PROTEIN"/>
    <property type="match status" value="1"/>
</dbReference>
<gene>
    <name evidence="4" type="ORF">PQR63_07545</name>
</gene>
<dbReference type="PANTHER" id="PTHR30203:SF25">
    <property type="entry name" value="OUTER MEMBRANE PROTEIN-RELATED"/>
    <property type="match status" value="1"/>
</dbReference>
<comment type="caution">
    <text evidence="4">The sequence shown here is derived from an EMBL/GenBank/DDBJ whole genome shotgun (WGS) entry which is preliminary data.</text>
</comment>
<keyword evidence="2" id="KW-0564">Palmitate</keyword>
<sequence>MAATDGNTLMGSASLSAVALAVGVFLTGCASSPDYQAPALTGGAFHNAGLLAQRNATGTTGSALAPMPQLDEWWKGFNDPVLSRVVQRAIEQNLDLAASVARVEQARAAAQEAGAKRRPQVGVESQAARARQSLNSPLGKIASSFPGYERTQTLYDVGIGASWELDLAGSLKRGAEAADAERDAAEADHLGVRISIVAEAADAYFRIRSAQSRLRIAEDQVQTSSKLLDLVRLRLRDGMSNQRESALAEAQLSQARSGIPPLRIELERQLNRLDVLMGAVPGTYAKELGDDASTTSTVATVPAITVADGSAALLRRRPDVLAAERRLAASNARIGVAMSEYYPKLSLSALLGFESLGAGGLFTANSFQPQAALGLRWRLFDFGRIDAEVARSKGANQEALARYRQSILRATEDVENAIVTLVQLEKQSTELTDEVAARQRARTAAQDAFQGGALSLTEVLEEDRLLLHARDQLAQVRADDARAAVTTFRSLGGGW</sequence>
<keyword evidence="2" id="KW-0449">Lipoprotein</keyword>
<dbReference type="Gene3D" id="2.20.200.10">
    <property type="entry name" value="Outer membrane efflux proteins (OEP)"/>
    <property type="match status" value="1"/>
</dbReference>
<dbReference type="EMBL" id="JAQQFR010000004">
    <property type="protein sequence ID" value="MFL9878227.1"/>
    <property type="molecule type" value="Genomic_DNA"/>
</dbReference>
<evidence type="ECO:0000256" key="2">
    <source>
        <dbReference type="RuleBase" id="RU362097"/>
    </source>
</evidence>
<accession>A0ABW8Z595</accession>
<dbReference type="Pfam" id="PF02321">
    <property type="entry name" value="OEP"/>
    <property type="match status" value="2"/>
</dbReference>
<protein>
    <submittedName>
        <fullName evidence="4">Efflux transporter outer membrane subunit</fullName>
    </submittedName>
</protein>
<organism evidence="4 5">
    <name type="scientific">Herbaspirillum rhizosphaerae</name>
    <dbReference type="NCBI Taxonomy" id="346179"/>
    <lineage>
        <taxon>Bacteria</taxon>
        <taxon>Pseudomonadati</taxon>
        <taxon>Pseudomonadota</taxon>
        <taxon>Betaproteobacteria</taxon>
        <taxon>Burkholderiales</taxon>
        <taxon>Oxalobacteraceae</taxon>
        <taxon>Herbaspirillum</taxon>
    </lineage>
</organism>
<dbReference type="Gene3D" id="1.20.1600.10">
    <property type="entry name" value="Outer membrane efflux proteins (OEP)"/>
    <property type="match status" value="1"/>
</dbReference>